<comment type="caution">
    <text evidence="2">The sequence shown here is derived from an EMBL/GenBank/DDBJ whole genome shotgun (WGS) entry which is preliminary data.</text>
</comment>
<dbReference type="GO" id="GO:0004519">
    <property type="term" value="F:endonuclease activity"/>
    <property type="evidence" value="ECO:0007669"/>
    <property type="project" value="UniProtKB-KW"/>
</dbReference>
<evidence type="ECO:0000313" key="2">
    <source>
        <dbReference type="EMBL" id="TLX22379.1"/>
    </source>
</evidence>
<dbReference type="InterPro" id="IPR003615">
    <property type="entry name" value="HNH_nuc"/>
</dbReference>
<dbReference type="Proteomes" id="UP000308508">
    <property type="component" value="Unassembled WGS sequence"/>
</dbReference>
<keyword evidence="2" id="KW-0378">Hydrolase</keyword>
<name>A0A5R9PFU0_9GAMM</name>
<gene>
    <name evidence="2" type="ORF">E5S66_07685</name>
</gene>
<keyword evidence="3" id="KW-1185">Reference proteome</keyword>
<dbReference type="RefSeq" id="WP_138348651.1">
    <property type="nucleotide sequence ID" value="NZ_SROY01000002.1"/>
</dbReference>
<dbReference type="AlphaFoldDB" id="A0A5R9PFU0"/>
<dbReference type="Pfam" id="PF13391">
    <property type="entry name" value="HNH_2"/>
    <property type="match status" value="1"/>
</dbReference>
<reference evidence="2 3" key="1">
    <citation type="submission" date="2019-04" db="EMBL/GenBank/DDBJ databases">
        <authorList>
            <person name="Grouzdev D.S."/>
            <person name="Nazina T.N."/>
        </authorList>
    </citation>
    <scope>NUCLEOTIDE SEQUENCE [LARGE SCALE GENOMIC DNA]</scope>
    <source>
        <strain evidence="2 3">SHC 3-19</strain>
    </source>
</reference>
<dbReference type="EMBL" id="SROY01000002">
    <property type="protein sequence ID" value="TLX22379.1"/>
    <property type="molecule type" value="Genomic_DNA"/>
</dbReference>
<keyword evidence="2" id="KW-0255">Endonuclease</keyword>
<accession>A0A5R9PFU0</accession>
<feature type="domain" description="HNH nuclease" evidence="1">
    <location>
        <begin position="162"/>
        <end position="212"/>
    </location>
</feature>
<proteinExistence type="predicted"/>
<protein>
    <submittedName>
        <fullName evidence="2">HNH endonuclease</fullName>
    </submittedName>
</protein>
<evidence type="ECO:0000313" key="3">
    <source>
        <dbReference type="Proteomes" id="UP000308508"/>
    </source>
</evidence>
<evidence type="ECO:0000259" key="1">
    <source>
        <dbReference type="Pfam" id="PF13391"/>
    </source>
</evidence>
<organism evidence="2 3">
    <name type="scientific">Thermomonas fusca</name>
    <dbReference type="NCBI Taxonomy" id="215690"/>
    <lineage>
        <taxon>Bacteria</taxon>
        <taxon>Pseudomonadati</taxon>
        <taxon>Pseudomonadota</taxon>
        <taxon>Gammaproteobacteria</taxon>
        <taxon>Lysobacterales</taxon>
        <taxon>Lysobacteraceae</taxon>
        <taxon>Thermomonas</taxon>
    </lineage>
</organism>
<sequence length="269" mass="30497">MIEIIRVREGAFNPKGNWTREQTMLAFKLYCEMPFGQLDSRNKEIIALSKMIGRTPGAVAMKCLNIASLDPKITESGRVGLGNASSLDKKIWGEAHADWEAVIAECEELLAYIHKEKKLPEPETLPIEERDFTGDVRAALVKQRVGQSFFRRAVLSSYGERCCISGVSDRRFLVASHIVPWNEDATIRLHPGNGLCLSAIHDKAFDKHLFSLTDDHRVILSKHLKNSKDDFLRQVFWVAEDKKISPPDKFAPEPSFIARHREKMIQDAI</sequence>
<keyword evidence="2" id="KW-0540">Nuclease</keyword>